<accession>A0A151XHF6</accession>
<dbReference type="Pfam" id="PF13359">
    <property type="entry name" value="DDE_Tnp_4"/>
    <property type="match status" value="1"/>
</dbReference>
<evidence type="ECO:0000313" key="4">
    <source>
        <dbReference type="EMBL" id="KYQ59833.1"/>
    </source>
</evidence>
<keyword evidence="5" id="KW-1185">Reference proteome</keyword>
<gene>
    <name evidence="4" type="ORF">ALC60_01218</name>
</gene>
<evidence type="ECO:0000259" key="3">
    <source>
        <dbReference type="Pfam" id="PF13359"/>
    </source>
</evidence>
<evidence type="ECO:0000256" key="2">
    <source>
        <dbReference type="ARBA" id="ARBA00022723"/>
    </source>
</evidence>
<feature type="domain" description="DDE Tnp4" evidence="3">
    <location>
        <begin position="69"/>
        <end position="120"/>
    </location>
</feature>
<dbReference type="Proteomes" id="UP000075809">
    <property type="component" value="Unassembled WGS sequence"/>
</dbReference>
<dbReference type="EMBL" id="KQ982130">
    <property type="protein sequence ID" value="KYQ59833.1"/>
    <property type="molecule type" value="Genomic_DNA"/>
</dbReference>
<dbReference type="InterPro" id="IPR027806">
    <property type="entry name" value="HARBI1_dom"/>
</dbReference>
<feature type="non-terminal residue" evidence="4">
    <location>
        <position position="1"/>
    </location>
</feature>
<dbReference type="AlphaFoldDB" id="A0A151XHF6"/>
<protein>
    <recommendedName>
        <fullName evidence="3">DDE Tnp4 domain-containing protein</fullName>
    </recommendedName>
</protein>
<dbReference type="STRING" id="64791.A0A151XHF6"/>
<reference evidence="4 5" key="1">
    <citation type="submission" date="2015-09" db="EMBL/GenBank/DDBJ databases">
        <title>Trachymyrmex zeteki WGS genome.</title>
        <authorList>
            <person name="Nygaard S."/>
            <person name="Hu H."/>
            <person name="Boomsma J."/>
            <person name="Zhang G."/>
        </authorList>
    </citation>
    <scope>NUCLEOTIDE SEQUENCE [LARGE SCALE GENOMIC DNA]</scope>
    <source>
        <strain evidence="4">Tzet28-1</strain>
        <tissue evidence="4">Whole body</tissue>
    </source>
</reference>
<proteinExistence type="predicted"/>
<name>A0A151XHF6_9HYME</name>
<comment type="cofactor">
    <cofactor evidence="1">
        <name>a divalent metal cation</name>
        <dbReference type="ChEBI" id="CHEBI:60240"/>
    </cofactor>
</comment>
<evidence type="ECO:0000313" key="5">
    <source>
        <dbReference type="Proteomes" id="UP000075809"/>
    </source>
</evidence>
<evidence type="ECO:0000256" key="1">
    <source>
        <dbReference type="ARBA" id="ARBA00001968"/>
    </source>
</evidence>
<dbReference type="GO" id="GO:0046872">
    <property type="term" value="F:metal ion binding"/>
    <property type="evidence" value="ECO:0007669"/>
    <property type="project" value="UniProtKB-KW"/>
</dbReference>
<keyword evidence="2" id="KW-0479">Metal-binding</keyword>
<organism evidence="4 5">
    <name type="scientific">Mycetomoellerius zeteki</name>
    <dbReference type="NCBI Taxonomy" id="64791"/>
    <lineage>
        <taxon>Eukaryota</taxon>
        <taxon>Metazoa</taxon>
        <taxon>Ecdysozoa</taxon>
        <taxon>Arthropoda</taxon>
        <taxon>Hexapoda</taxon>
        <taxon>Insecta</taxon>
        <taxon>Pterygota</taxon>
        <taxon>Neoptera</taxon>
        <taxon>Endopterygota</taxon>
        <taxon>Hymenoptera</taxon>
        <taxon>Apocrita</taxon>
        <taxon>Aculeata</taxon>
        <taxon>Formicoidea</taxon>
        <taxon>Formicidae</taxon>
        <taxon>Myrmicinae</taxon>
        <taxon>Mycetomoellerius</taxon>
    </lineage>
</organism>
<sequence length="122" mass="14115">HVQTDASTPPPLSVDDTFSVSRCTRRDRVNQDPIRSRRPMRSRFTFWQLLQTQAPSCLPLRSRYRLPYASEDSGSTYYNYKGQYSTVLMAIVDTSYRFLMVDISAQGRHSDGRIFRNSIIGQ</sequence>